<organism evidence="1 2">
    <name type="scientific">Canna indica</name>
    <name type="common">Indian-shot</name>
    <dbReference type="NCBI Taxonomy" id="4628"/>
    <lineage>
        <taxon>Eukaryota</taxon>
        <taxon>Viridiplantae</taxon>
        <taxon>Streptophyta</taxon>
        <taxon>Embryophyta</taxon>
        <taxon>Tracheophyta</taxon>
        <taxon>Spermatophyta</taxon>
        <taxon>Magnoliopsida</taxon>
        <taxon>Liliopsida</taxon>
        <taxon>Zingiberales</taxon>
        <taxon>Cannaceae</taxon>
        <taxon>Canna</taxon>
    </lineage>
</organism>
<dbReference type="InterPro" id="IPR007493">
    <property type="entry name" value="DUF538"/>
</dbReference>
<evidence type="ECO:0000313" key="2">
    <source>
        <dbReference type="Proteomes" id="UP001327560"/>
    </source>
</evidence>
<dbReference type="Pfam" id="PF04398">
    <property type="entry name" value="DUF538"/>
    <property type="match status" value="2"/>
</dbReference>
<keyword evidence="2" id="KW-1185">Reference proteome</keyword>
<gene>
    <name evidence="1" type="ORF">Cni_G15603</name>
</gene>
<proteinExistence type="predicted"/>
<dbReference type="PANTHER" id="PTHR31676:SF109">
    <property type="entry name" value="OS05G0346400 PROTEIN"/>
    <property type="match status" value="1"/>
</dbReference>
<reference evidence="1 2" key="1">
    <citation type="submission" date="2023-10" db="EMBL/GenBank/DDBJ databases">
        <title>Chromosome-scale genome assembly provides insights into flower coloration mechanisms of Canna indica.</title>
        <authorList>
            <person name="Li C."/>
        </authorList>
    </citation>
    <scope>NUCLEOTIDE SEQUENCE [LARGE SCALE GENOMIC DNA]</scope>
    <source>
        <tissue evidence="1">Flower</tissue>
    </source>
</reference>
<accession>A0AAQ3QDF9</accession>
<dbReference type="InterPro" id="IPR036758">
    <property type="entry name" value="At5g01610-like"/>
</dbReference>
<dbReference type="AlphaFoldDB" id="A0AAQ3QDF9"/>
<dbReference type="SUPFAM" id="SSF141562">
    <property type="entry name" value="At5g01610-like"/>
    <property type="match status" value="2"/>
</dbReference>
<dbReference type="Gene3D" id="2.30.240.10">
    <property type="entry name" value="At5g01610-like"/>
    <property type="match status" value="2"/>
</dbReference>
<protein>
    <submittedName>
        <fullName evidence="1">Uncharacterized protein</fullName>
    </submittedName>
</protein>
<name>A0AAQ3QDF9_9LILI</name>
<dbReference type="Proteomes" id="UP001327560">
    <property type="component" value="Chromosome 5"/>
</dbReference>
<sequence>MDHMIGSVGTYWFSKKAGQELSSVGGDINSFSNSVEGGAKWLVNKVKGKMQKPLPQLLKEYDMPIGLFPEDATNYEFNEETKKLTVFIPSACEVGYKDSSILRFFTKVTGNLEKGKLANVEGIKTKVLLIWFNISLAALPIRFRSPLRVQYKRVGLDHIRGTNACSALFPHPTTKVTGNLEKGKLAAVEGIKTKVVLIWVKVSCITSEESKVHFSVGMTSSK</sequence>
<evidence type="ECO:0000313" key="1">
    <source>
        <dbReference type="EMBL" id="WOL06869.1"/>
    </source>
</evidence>
<dbReference type="PANTHER" id="PTHR31676">
    <property type="entry name" value="T31J12.3 PROTEIN-RELATED"/>
    <property type="match status" value="1"/>
</dbReference>
<dbReference type="EMBL" id="CP136894">
    <property type="protein sequence ID" value="WOL06869.1"/>
    <property type="molecule type" value="Genomic_DNA"/>
</dbReference>